<dbReference type="EMBL" id="AWSO01001047">
    <property type="protein sequence ID" value="ESK85582.1"/>
    <property type="molecule type" value="Genomic_DNA"/>
</dbReference>
<reference evidence="3 4" key="1">
    <citation type="journal article" date="2014" name="BMC Genomics">
        <title>Genome and secretome analysis of the hemibiotrophic fungal pathogen, Moniliophthora roreri, which causes frosty pod rot disease of cacao: mechanisms of the biotrophic and necrotrophic phases.</title>
        <authorList>
            <person name="Meinhardt L.W."/>
            <person name="Costa G.G.L."/>
            <person name="Thomazella D.P.T."/>
            <person name="Teixeira P.J.P.L."/>
            <person name="Carazzolle M.F."/>
            <person name="Schuster S.C."/>
            <person name="Carlson J.E."/>
            <person name="Guiltinan M.J."/>
            <person name="Mieczkowski P."/>
            <person name="Farmer A."/>
            <person name="Ramaraj T."/>
            <person name="Crozier J."/>
            <person name="Davis R.E."/>
            <person name="Shao J."/>
            <person name="Melnick R.L."/>
            <person name="Pereira G.A.G."/>
            <person name="Bailey B.A."/>
        </authorList>
    </citation>
    <scope>NUCLEOTIDE SEQUENCE [LARGE SCALE GENOMIC DNA]</scope>
    <source>
        <strain evidence="3 4">MCA 2997</strain>
    </source>
</reference>
<dbReference type="InterPro" id="IPR058353">
    <property type="entry name" value="DUF8040"/>
</dbReference>
<dbReference type="OrthoDB" id="2430314at2759"/>
<feature type="transmembrane region" description="Helical" evidence="1">
    <location>
        <begin position="12"/>
        <end position="32"/>
    </location>
</feature>
<keyword evidence="4" id="KW-1185">Reference proteome</keyword>
<evidence type="ECO:0000259" key="2">
    <source>
        <dbReference type="Pfam" id="PF26138"/>
    </source>
</evidence>
<keyword evidence="1" id="KW-0812">Transmembrane</keyword>
<dbReference type="HOGENOM" id="CLU_1796975_0_0_1"/>
<dbReference type="KEGG" id="mrr:Moror_10032"/>
<gene>
    <name evidence="3" type="ORF">Moror_10032</name>
</gene>
<proteinExistence type="predicted"/>
<dbReference type="Pfam" id="PF26138">
    <property type="entry name" value="DUF8040"/>
    <property type="match status" value="1"/>
</dbReference>
<comment type="caution">
    <text evidence="3">The sequence shown here is derived from an EMBL/GenBank/DDBJ whole genome shotgun (WGS) entry which is preliminary data.</text>
</comment>
<sequence>MSEAVTPEDLARIYASAASVVHYASMAAVLYASEAYKSQPYHNSALTGFQWVQELIHGNTRHIYTELGVRLHVYIALVITLRSIGYVNSKKGVTVEEQIAIFLYMCITGLSVCHVGECFQRSNETIAYYFREMCEALSGPVFYN</sequence>
<feature type="domain" description="DUF8040" evidence="2">
    <location>
        <begin position="43"/>
        <end position="137"/>
    </location>
</feature>
<dbReference type="Proteomes" id="UP000017559">
    <property type="component" value="Unassembled WGS sequence"/>
</dbReference>
<dbReference type="STRING" id="1381753.V2WVH3"/>
<evidence type="ECO:0000313" key="4">
    <source>
        <dbReference type="Proteomes" id="UP000017559"/>
    </source>
</evidence>
<evidence type="ECO:0000313" key="3">
    <source>
        <dbReference type="EMBL" id="ESK85582.1"/>
    </source>
</evidence>
<organism evidence="3 4">
    <name type="scientific">Moniliophthora roreri (strain MCA 2997)</name>
    <name type="common">Cocoa frosty pod rot fungus</name>
    <name type="synonym">Crinipellis roreri</name>
    <dbReference type="NCBI Taxonomy" id="1381753"/>
    <lineage>
        <taxon>Eukaryota</taxon>
        <taxon>Fungi</taxon>
        <taxon>Dikarya</taxon>
        <taxon>Basidiomycota</taxon>
        <taxon>Agaricomycotina</taxon>
        <taxon>Agaricomycetes</taxon>
        <taxon>Agaricomycetidae</taxon>
        <taxon>Agaricales</taxon>
        <taxon>Marasmiineae</taxon>
        <taxon>Marasmiaceae</taxon>
        <taxon>Moniliophthora</taxon>
    </lineage>
</organism>
<keyword evidence="1" id="KW-1133">Transmembrane helix</keyword>
<accession>V2WVH3</accession>
<name>V2WVH3_MONRO</name>
<dbReference type="AlphaFoldDB" id="V2WVH3"/>
<protein>
    <recommendedName>
        <fullName evidence="2">DUF8040 domain-containing protein</fullName>
    </recommendedName>
</protein>
<evidence type="ECO:0000256" key="1">
    <source>
        <dbReference type="SAM" id="Phobius"/>
    </source>
</evidence>
<keyword evidence="1" id="KW-0472">Membrane</keyword>